<evidence type="ECO:0000256" key="3">
    <source>
        <dbReference type="ARBA" id="ARBA00023004"/>
    </source>
</evidence>
<keyword evidence="2" id="KW-0479">Metal-binding</keyword>
<dbReference type="Pfam" id="PF01924">
    <property type="entry name" value="HypD"/>
    <property type="match status" value="1"/>
</dbReference>
<evidence type="ECO:0000313" key="4">
    <source>
        <dbReference type="EMBL" id="RZU38940.1"/>
    </source>
</evidence>
<dbReference type="InterPro" id="IPR042243">
    <property type="entry name" value="HypD_1"/>
</dbReference>
<dbReference type="PANTHER" id="PTHR30149">
    <property type="entry name" value="HYDROGENASE PROTEIN ASSEMBLY PROTEIN HYPD"/>
    <property type="match status" value="1"/>
</dbReference>
<dbReference type="RefSeq" id="WP_130417226.1">
    <property type="nucleotide sequence ID" value="NZ_SHKW01000001.1"/>
</dbReference>
<dbReference type="GO" id="GO:0051604">
    <property type="term" value="P:protein maturation"/>
    <property type="evidence" value="ECO:0007669"/>
    <property type="project" value="TreeGrafter"/>
</dbReference>
<dbReference type="GO" id="GO:0070025">
    <property type="term" value="F:carbon monoxide binding"/>
    <property type="evidence" value="ECO:0007669"/>
    <property type="project" value="TreeGrafter"/>
</dbReference>
<dbReference type="AlphaFoldDB" id="A0A4Q7YNG8"/>
<evidence type="ECO:0000313" key="5">
    <source>
        <dbReference type="Proteomes" id="UP000292958"/>
    </source>
</evidence>
<comment type="similarity">
    <text evidence="1">Belongs to the HypD family.</text>
</comment>
<comment type="caution">
    <text evidence="4">The sequence shown here is derived from an EMBL/GenBank/DDBJ whole genome shotgun (WGS) entry which is preliminary data.</text>
</comment>
<dbReference type="GO" id="GO:0005506">
    <property type="term" value="F:iron ion binding"/>
    <property type="evidence" value="ECO:0007669"/>
    <property type="project" value="TreeGrafter"/>
</dbReference>
<proteinExistence type="inferred from homology"/>
<keyword evidence="5" id="KW-1185">Reference proteome</keyword>
<accession>A0A4Q7YNG8</accession>
<reference evidence="4 5" key="1">
    <citation type="submission" date="2019-02" db="EMBL/GenBank/DDBJ databases">
        <title>Genomic Encyclopedia of Archaeal and Bacterial Type Strains, Phase II (KMG-II): from individual species to whole genera.</title>
        <authorList>
            <person name="Goeker M."/>
        </authorList>
    </citation>
    <scope>NUCLEOTIDE SEQUENCE [LARGE SCALE GENOMIC DNA]</scope>
    <source>
        <strain evidence="4 5">DSM 18101</strain>
    </source>
</reference>
<dbReference type="Proteomes" id="UP000292958">
    <property type="component" value="Unassembled WGS sequence"/>
</dbReference>
<gene>
    <name evidence="4" type="ORF">BDD14_0250</name>
</gene>
<organism evidence="4 5">
    <name type="scientific">Edaphobacter modestus</name>
    <dbReference type="NCBI Taxonomy" id="388466"/>
    <lineage>
        <taxon>Bacteria</taxon>
        <taxon>Pseudomonadati</taxon>
        <taxon>Acidobacteriota</taxon>
        <taxon>Terriglobia</taxon>
        <taxon>Terriglobales</taxon>
        <taxon>Acidobacteriaceae</taxon>
        <taxon>Edaphobacter</taxon>
    </lineage>
</organism>
<protein>
    <submittedName>
        <fullName evidence="4">Hydrogenase maturation protein HypD</fullName>
    </submittedName>
</protein>
<dbReference type="InterPro" id="IPR042244">
    <property type="entry name" value="HypD_2_sf"/>
</dbReference>
<evidence type="ECO:0000256" key="2">
    <source>
        <dbReference type="ARBA" id="ARBA00022723"/>
    </source>
</evidence>
<dbReference type="NCBIfam" id="TIGR00075">
    <property type="entry name" value="hypD"/>
    <property type="match status" value="1"/>
</dbReference>
<dbReference type="PIRSF" id="PIRSF005622">
    <property type="entry name" value="Hydrgn_mat_hypD"/>
    <property type="match status" value="1"/>
</dbReference>
<name>A0A4Q7YNG8_9BACT</name>
<dbReference type="InterPro" id="IPR002780">
    <property type="entry name" value="Hyd_form_HypD"/>
</dbReference>
<dbReference type="GO" id="GO:0051539">
    <property type="term" value="F:4 iron, 4 sulfur cluster binding"/>
    <property type="evidence" value="ECO:0007669"/>
    <property type="project" value="TreeGrafter"/>
</dbReference>
<dbReference type="Gene3D" id="6.10.20.100">
    <property type="match status" value="1"/>
</dbReference>
<keyword evidence="3" id="KW-0408">Iron</keyword>
<evidence type="ECO:0000256" key="1">
    <source>
        <dbReference type="ARBA" id="ARBA00007888"/>
    </source>
</evidence>
<dbReference type="PANTHER" id="PTHR30149:SF0">
    <property type="entry name" value="HYDROGENASE MATURATION FACTOR HYPD"/>
    <property type="match status" value="1"/>
</dbReference>
<sequence length="387" mass="42481">MKYLDEYRDGEIAAKIVAEIRRVQTRPWVLMEVCGGQTHSIVKNGLDHLLPEGVELVHGPGCPVCVTPLEMIDKAHAIARLPNVIFCSFGDMLRVPGSDGDLFSIKSLGGDVRIVYSPLDCLKIARANPDKQVVFFAIGFETTAPANAMLAWRAREEQVNNLSLLVSHVLVPPALEAILGASGNRVQGFLGPGHVCAVMGYSEYDPICARHHVPIVITGFEPIDILQGVLMTIKQLEEGRAAVENQYSRILDRQGNLPAQRLIDKVFEVGDRQWRGIGSIPMSGYRLRDEFFRHDAEKLFDVTGICTLEPEICLSGEILRGIKKPHDCPAFGTLCDPQHPLGATMVSAEGACAAYYAYGRHLNPQGADILHQIVPGLTPHDFPVRSH</sequence>
<dbReference type="OrthoDB" id="9770424at2"/>
<dbReference type="EMBL" id="SHKW01000001">
    <property type="protein sequence ID" value="RZU38940.1"/>
    <property type="molecule type" value="Genomic_DNA"/>
</dbReference>
<dbReference type="Gene3D" id="3.40.50.11740">
    <property type="entry name" value="HypD, alpha/beta domain 2"/>
    <property type="match status" value="2"/>
</dbReference>